<dbReference type="SUPFAM" id="SSF53187">
    <property type="entry name" value="Zn-dependent exopeptidases"/>
    <property type="match status" value="1"/>
</dbReference>
<evidence type="ECO:0000313" key="7">
    <source>
        <dbReference type="Proteomes" id="UP000033647"/>
    </source>
</evidence>
<comment type="cofactor">
    <cofactor evidence="1">
        <name>Zn(2+)</name>
        <dbReference type="ChEBI" id="CHEBI:29105"/>
    </cofactor>
</comment>
<dbReference type="EMBL" id="LAFY01004168">
    <property type="protein sequence ID" value="KJX94198.1"/>
    <property type="molecule type" value="Genomic_DNA"/>
</dbReference>
<keyword evidence="3" id="KW-0378">Hydrolase</keyword>
<organism evidence="6 7">
    <name type="scientific">Zymoseptoria brevis</name>
    <dbReference type="NCBI Taxonomy" id="1047168"/>
    <lineage>
        <taxon>Eukaryota</taxon>
        <taxon>Fungi</taxon>
        <taxon>Dikarya</taxon>
        <taxon>Ascomycota</taxon>
        <taxon>Pezizomycotina</taxon>
        <taxon>Dothideomycetes</taxon>
        <taxon>Dothideomycetidae</taxon>
        <taxon>Mycosphaerellales</taxon>
        <taxon>Mycosphaerellaceae</taxon>
        <taxon>Zymoseptoria</taxon>
    </lineage>
</organism>
<evidence type="ECO:0000256" key="4">
    <source>
        <dbReference type="ARBA" id="ARBA00022833"/>
    </source>
</evidence>
<dbReference type="InterPro" id="IPR053138">
    <property type="entry name" value="N-alpha-Ac-DABA_deacetylase"/>
</dbReference>
<dbReference type="Proteomes" id="UP000033647">
    <property type="component" value="Unassembled WGS sequence"/>
</dbReference>
<evidence type="ECO:0000256" key="3">
    <source>
        <dbReference type="ARBA" id="ARBA00022801"/>
    </source>
</evidence>
<comment type="caution">
    <text evidence="6">The sequence shown here is derived from an EMBL/GenBank/DDBJ whole genome shotgun (WGS) entry which is preliminary data.</text>
</comment>
<evidence type="ECO:0000256" key="2">
    <source>
        <dbReference type="ARBA" id="ARBA00022723"/>
    </source>
</evidence>
<dbReference type="GO" id="GO:0046872">
    <property type="term" value="F:metal ion binding"/>
    <property type="evidence" value="ECO:0007669"/>
    <property type="project" value="UniProtKB-KW"/>
</dbReference>
<reference evidence="6 7" key="1">
    <citation type="submission" date="2015-03" db="EMBL/GenBank/DDBJ databases">
        <title>RNA-seq based gene annotation and comparative genomics of four Zymoseptoria species reveal species-specific pathogenicity related genes and transposable element activity.</title>
        <authorList>
            <person name="Grandaubert J."/>
            <person name="Bhattacharyya A."/>
            <person name="Stukenbrock E.H."/>
        </authorList>
    </citation>
    <scope>NUCLEOTIDE SEQUENCE [LARGE SCALE GENOMIC DNA]</scope>
    <source>
        <strain evidence="6 7">Zb18110</strain>
    </source>
</reference>
<evidence type="ECO:0000256" key="1">
    <source>
        <dbReference type="ARBA" id="ARBA00001947"/>
    </source>
</evidence>
<dbReference type="Gene3D" id="3.40.630.10">
    <property type="entry name" value="Zn peptidases"/>
    <property type="match status" value="1"/>
</dbReference>
<protein>
    <submittedName>
        <fullName evidence="6">Deacylase like protein</fullName>
    </submittedName>
</protein>
<dbReference type="Pfam" id="PF24827">
    <property type="entry name" value="AstE_AspA_cat"/>
    <property type="match status" value="1"/>
</dbReference>
<dbReference type="OrthoDB" id="5588846at2759"/>
<dbReference type="AlphaFoldDB" id="A0A0F4G9Y2"/>
<accession>A0A0F4G9Y2</accession>
<keyword evidence="7" id="KW-1185">Reference proteome</keyword>
<dbReference type="PANTHER" id="PTHR37326">
    <property type="entry name" value="BLL3975 PROTEIN"/>
    <property type="match status" value="1"/>
</dbReference>
<evidence type="ECO:0000259" key="5">
    <source>
        <dbReference type="Pfam" id="PF24827"/>
    </source>
</evidence>
<dbReference type="PANTHER" id="PTHR37326:SF1">
    <property type="entry name" value="BLL3975 PROTEIN"/>
    <property type="match status" value="1"/>
</dbReference>
<dbReference type="InterPro" id="IPR055438">
    <property type="entry name" value="AstE_AspA_cat"/>
</dbReference>
<dbReference type="CDD" id="cd06251">
    <property type="entry name" value="M14_ASTE_ASPA-like"/>
    <property type="match status" value="1"/>
</dbReference>
<dbReference type="GO" id="GO:0016788">
    <property type="term" value="F:hydrolase activity, acting on ester bonds"/>
    <property type="evidence" value="ECO:0007669"/>
    <property type="project" value="InterPro"/>
</dbReference>
<gene>
    <name evidence="6" type="ORF">TI39_contig4209g00004</name>
</gene>
<keyword evidence="4" id="KW-0862">Zinc</keyword>
<keyword evidence="2" id="KW-0479">Metal-binding</keyword>
<feature type="domain" description="Succinylglutamate desuccinylase/Aspartoacylase catalytic" evidence="5">
    <location>
        <begin position="81"/>
        <end position="274"/>
    </location>
</feature>
<name>A0A0F4G9Y2_9PEZI</name>
<evidence type="ECO:0000313" key="6">
    <source>
        <dbReference type="EMBL" id="KJX94198.1"/>
    </source>
</evidence>
<sequence>MKLPSPSTFALVAIAASSYAKTIYTGDTLQGYPVIASLDIDDVPTNQISRFWLSPASGQGGLPYFLPIFVARGSEESLETGRKFSLSASIHGDELNPVAVVQKVFARLNETVASGDFNGTVIGLPTQNPNGNLMNQRYFYTSSSNGFLTDLNRNFPGMSIAEGGSLPMSYTAAIWNNIWGNTSNVDIAVDLHTLSTGSIGPLWVYADYALEGVQRIAELAQPDMIKIDPGQSGTIETSFVERGIPAITMEIGPANNWNGTLISRAVDFVFRLMDDLQMSTGETPIPDLANTYIASNFSDVTVSHSGWVELDVTTMYDVTEDQVVGRVYNSWGDVLETLVSAVNGRVLTALVDPAVEAGAGVLTIGYNATNEG</sequence>
<proteinExistence type="predicted"/>